<organism evidence="2 3">
    <name type="scientific">Niabella digestorum</name>
    <dbReference type="NCBI Taxonomy" id="3117701"/>
    <lineage>
        <taxon>Bacteria</taxon>
        <taxon>Pseudomonadati</taxon>
        <taxon>Bacteroidota</taxon>
        <taxon>Chitinophagia</taxon>
        <taxon>Chitinophagales</taxon>
        <taxon>Chitinophagaceae</taxon>
        <taxon>Niabella</taxon>
    </lineage>
</organism>
<comment type="caution">
    <text evidence="2">The sequence shown here is derived from an EMBL/GenBank/DDBJ whole genome shotgun (WGS) entry which is preliminary data.</text>
</comment>
<keyword evidence="3" id="KW-1185">Reference proteome</keyword>
<feature type="signal peptide" evidence="1">
    <location>
        <begin position="1"/>
        <end position="26"/>
    </location>
</feature>
<feature type="chain" id="PRO_5046080702" evidence="1">
    <location>
        <begin position="27"/>
        <end position="641"/>
    </location>
</feature>
<gene>
    <name evidence="2" type="ORF">V2H41_03970</name>
</gene>
<sequence length="641" mass="71429">MKHKQSNKLIIAALLMVAAASCKKFDAINTNPLAANEDQVQVEYLINSSIVGAQMDPDVAERSFILYWKSGGRQGYEGGTLEDGYVNDGWTTAYFNKSADWQNKINRAVKVGESQISNGTAKLYTSNLIQVARIWRAYLITEFSDNFGPAPLNGFEGTNPTYSPVKDVYYFALAELKEAAAQINLSVESPSSLNNEKIAWNYKYNWEQWQKFANSLRMRLAMRLSEVDAAKAKAEFEDAVSGSKVILNAEDMFSVIENNGWDDLTGVMTRQWNLQMLTASLNNIFTGLGGIPSANQGLPAAAVAKIKPADYIGLKFANHYTTKTNDPTVGYWLDGLPNIIDPRAYKAFIIPGWFNNPDFCNYPTWDNTSTTTSRNLLDDNGNVIKTIDAAYTWNAITTGNWGRVGSKNQVIGFNGTTPTLAMRFRNGTNRRIFFAPWETYFLIAEAAVRGWTVPMSAKAAYEAGIAANFEYWGVSQHLSAYLASTTYSRTGTSVNWEHTTEPGDSYTMNYVDGYTGAAGTVQIKYPVNNLYKNGTVRNDHLTKIITQKFISMLPYLPLEAWNDKRRLGLPFFENPAIEIPLDDVPALTESNYMTSKVEFFPQRLKYPGSLPAANKVGYESALQALGGEDKVHTPLWWALKP</sequence>
<dbReference type="Pfam" id="PF12741">
    <property type="entry name" value="SusD-like"/>
    <property type="match status" value="2"/>
</dbReference>
<accession>A0ABU7RF46</accession>
<keyword evidence="2" id="KW-0449">Lipoprotein</keyword>
<reference evidence="2 3" key="1">
    <citation type="submission" date="2024-01" db="EMBL/GenBank/DDBJ databases">
        <title>Niabella digestum sp. nov., isolated from waste digestion system.</title>
        <authorList>
            <person name="Zhang L."/>
        </authorList>
    </citation>
    <scope>NUCLEOTIDE SEQUENCE [LARGE SCALE GENOMIC DNA]</scope>
    <source>
        <strain evidence="2 3">A18</strain>
    </source>
</reference>
<dbReference type="EMBL" id="JAZGLY010000002">
    <property type="protein sequence ID" value="MEE6186422.1"/>
    <property type="molecule type" value="Genomic_DNA"/>
</dbReference>
<name>A0ABU7RF46_9BACT</name>
<proteinExistence type="predicted"/>
<dbReference type="Gene3D" id="1.25.40.390">
    <property type="match status" value="2"/>
</dbReference>
<evidence type="ECO:0000256" key="1">
    <source>
        <dbReference type="SAM" id="SignalP"/>
    </source>
</evidence>
<evidence type="ECO:0000313" key="2">
    <source>
        <dbReference type="EMBL" id="MEE6186422.1"/>
    </source>
</evidence>
<dbReference type="SUPFAM" id="SSF48452">
    <property type="entry name" value="TPR-like"/>
    <property type="match status" value="1"/>
</dbReference>
<keyword evidence="1" id="KW-0732">Signal</keyword>
<dbReference type="PROSITE" id="PS51257">
    <property type="entry name" value="PROKAR_LIPOPROTEIN"/>
    <property type="match status" value="1"/>
</dbReference>
<dbReference type="Proteomes" id="UP001357452">
    <property type="component" value="Unassembled WGS sequence"/>
</dbReference>
<dbReference type="RefSeq" id="WP_330973831.1">
    <property type="nucleotide sequence ID" value="NZ_JAZGLY010000002.1"/>
</dbReference>
<protein>
    <submittedName>
        <fullName evidence="2">SusD/RagB family nutrient-binding outer membrane lipoprotein</fullName>
    </submittedName>
</protein>
<dbReference type="InterPro" id="IPR011990">
    <property type="entry name" value="TPR-like_helical_dom_sf"/>
</dbReference>
<dbReference type="InterPro" id="IPR024302">
    <property type="entry name" value="SusD-like"/>
</dbReference>
<evidence type="ECO:0000313" key="3">
    <source>
        <dbReference type="Proteomes" id="UP001357452"/>
    </source>
</evidence>